<reference evidence="5" key="1">
    <citation type="journal article" date="2019" name="Front. Zool.">
        <title>Eumelanin and pheomelanin pigmentation in mollusc shells may be less common than expected: insights from mass spectrometry.</title>
        <authorList>
            <person name="Affenzeller S."/>
            <person name="Wolkenstein K."/>
            <person name="Frauendorf H."/>
            <person name="Jackson D.J."/>
        </authorList>
    </citation>
    <scope>NUCLEOTIDE SEQUENCE</scope>
</reference>
<evidence type="ECO:0000256" key="2">
    <source>
        <dbReference type="ARBA" id="ARBA00009127"/>
    </source>
</evidence>
<sequence>MLSTIINVLVSSVVLASYMDPGACAQYYEGKVLYEWLDVEYDWLSEEMKNQYEADGRYDRTHSFISGVKAFKGIIYLTVPRLRFTTGVPSTLNRIIQKEKSSVLTPFPDWAAQELGNCNALQCAMSMEVDPISGLMYVIDTGRSGVFGNNISGQPTPVICPPKLVVYDLADGSLVRSHNFPEDLVSNTTNFLNDIVIDRGGPGCKTARWIYITDAVDSKLVVFNLVTNKTHIIHHESMDYEPGDGSNITVNGVSYIFETPIDGLAISSDFEYVYYCALGSKKLYQVPSSVVRQEGADFASKVRLVGSKISQTGGMTYGTDNLFYGALIKNSVYKWEVTKDAQSKGGNVGLVELDTESEVVRDDERLRFPDSFTVDENQNLLFSACNAEKFLRGTIDFSGAQGPNFRIWSVNISESSYLAPRAGACPCSLG</sequence>
<dbReference type="PANTHER" id="PTHR10009">
    <property type="entry name" value="PROTEIN YELLOW-RELATED"/>
    <property type="match status" value="1"/>
</dbReference>
<evidence type="ECO:0000256" key="1">
    <source>
        <dbReference type="ARBA" id="ARBA00004613"/>
    </source>
</evidence>
<evidence type="ECO:0000256" key="3">
    <source>
        <dbReference type="ARBA" id="ARBA00022525"/>
    </source>
</evidence>
<dbReference type="SUPFAM" id="SSF63825">
    <property type="entry name" value="YWTD domain"/>
    <property type="match status" value="1"/>
</dbReference>
<feature type="chain" id="PRO_5025410399" evidence="4">
    <location>
        <begin position="26"/>
        <end position="430"/>
    </location>
</feature>
<comment type="subcellular location">
    <subcellularLocation>
        <location evidence="1">Secreted</location>
    </subcellularLocation>
</comment>
<evidence type="ECO:0000313" key="5">
    <source>
        <dbReference type="EMBL" id="QHF16625.1"/>
    </source>
</evidence>
<dbReference type="Gene3D" id="2.120.10.30">
    <property type="entry name" value="TolB, C-terminal domain"/>
    <property type="match status" value="1"/>
</dbReference>
<dbReference type="GO" id="GO:0005576">
    <property type="term" value="C:extracellular region"/>
    <property type="evidence" value="ECO:0007669"/>
    <property type="project" value="UniProtKB-SubCell"/>
</dbReference>
<accession>A0A6B9QIV2</accession>
<evidence type="ECO:0000256" key="4">
    <source>
        <dbReference type="SAM" id="SignalP"/>
    </source>
</evidence>
<dbReference type="InterPro" id="IPR011042">
    <property type="entry name" value="6-blade_b-propeller_TolB-like"/>
</dbReference>
<protein>
    <submittedName>
        <fullName evidence="5">Yellow protein</fullName>
    </submittedName>
</protein>
<keyword evidence="3" id="KW-0964">Secreted</keyword>
<dbReference type="EMBL" id="MN590238">
    <property type="protein sequence ID" value="QHF16625.1"/>
    <property type="molecule type" value="mRNA"/>
</dbReference>
<comment type="similarity">
    <text evidence="2">Belongs to the major royal jelly protein family.</text>
</comment>
<proteinExistence type="evidence at transcript level"/>
<organism evidence="5">
    <name type="scientific">Cepaea nemoralis</name>
    <name type="common">Banded wood snail</name>
    <dbReference type="NCBI Taxonomy" id="28835"/>
    <lineage>
        <taxon>Eukaryota</taxon>
        <taxon>Metazoa</taxon>
        <taxon>Spiralia</taxon>
        <taxon>Lophotrochozoa</taxon>
        <taxon>Mollusca</taxon>
        <taxon>Gastropoda</taxon>
        <taxon>Heterobranchia</taxon>
        <taxon>Euthyneura</taxon>
        <taxon>Panpulmonata</taxon>
        <taxon>Eupulmonata</taxon>
        <taxon>Stylommatophora</taxon>
        <taxon>Helicina</taxon>
        <taxon>Helicoidea</taxon>
        <taxon>Helicidae</taxon>
        <taxon>Cepaea</taxon>
    </lineage>
</organism>
<dbReference type="InterPro" id="IPR017996">
    <property type="entry name" value="MRJP/yellow-related"/>
</dbReference>
<feature type="signal peptide" evidence="4">
    <location>
        <begin position="1"/>
        <end position="25"/>
    </location>
</feature>
<name>A0A6B9QIV2_CEPNE</name>
<dbReference type="Pfam" id="PF03022">
    <property type="entry name" value="MRJP"/>
    <property type="match status" value="1"/>
</dbReference>
<dbReference type="AlphaFoldDB" id="A0A6B9QIV2"/>
<dbReference type="PANTHER" id="PTHR10009:SF18">
    <property type="entry name" value="PROTEIN YELLOW-LIKE PROTEIN"/>
    <property type="match status" value="1"/>
</dbReference>
<keyword evidence="4" id="KW-0732">Signal</keyword>